<dbReference type="EnsemblPlants" id="ORUFI11G01080.1">
    <property type="protein sequence ID" value="ORUFI11G01080.1"/>
    <property type="gene ID" value="ORUFI11G01080"/>
</dbReference>
<evidence type="ECO:0000313" key="7">
    <source>
        <dbReference type="EnsemblPlants" id="ORUFI11G01080.1"/>
    </source>
</evidence>
<evidence type="ECO:0000256" key="5">
    <source>
        <dbReference type="ARBA" id="ARBA00023295"/>
    </source>
</evidence>
<dbReference type="eggNOG" id="ENOG502RDYC">
    <property type="taxonomic scope" value="Eukaryota"/>
</dbReference>
<reference evidence="7" key="2">
    <citation type="submission" date="2015-06" db="UniProtKB">
        <authorList>
            <consortium name="EnsemblPlants"/>
        </authorList>
    </citation>
    <scope>IDENTIFICATION</scope>
</reference>
<dbReference type="HOGENOM" id="CLU_587120_0_0_1"/>
<evidence type="ECO:0000256" key="2">
    <source>
        <dbReference type="ARBA" id="ARBA00005641"/>
    </source>
</evidence>
<keyword evidence="4" id="KW-0378">Hydrolase</keyword>
<evidence type="ECO:0000256" key="1">
    <source>
        <dbReference type="ARBA" id="ARBA00001678"/>
    </source>
</evidence>
<dbReference type="PANTHER" id="PTHR31451">
    <property type="match status" value="1"/>
</dbReference>
<dbReference type="Gramene" id="ORUFI11G01080.1">
    <property type="protein sequence ID" value="ORUFI11G01080.1"/>
    <property type="gene ID" value="ORUFI11G01080"/>
</dbReference>
<dbReference type="InterPro" id="IPR018087">
    <property type="entry name" value="Glyco_hydro_5_CS"/>
</dbReference>
<evidence type="ECO:0000256" key="4">
    <source>
        <dbReference type="ARBA" id="ARBA00022801"/>
    </source>
</evidence>
<organism evidence="7 8">
    <name type="scientific">Oryza rufipogon</name>
    <name type="common">Brownbeard rice</name>
    <name type="synonym">Asian wild rice</name>
    <dbReference type="NCBI Taxonomy" id="4529"/>
    <lineage>
        <taxon>Eukaryota</taxon>
        <taxon>Viridiplantae</taxon>
        <taxon>Streptophyta</taxon>
        <taxon>Embryophyta</taxon>
        <taxon>Tracheophyta</taxon>
        <taxon>Spermatophyta</taxon>
        <taxon>Magnoliopsida</taxon>
        <taxon>Liliopsida</taxon>
        <taxon>Poales</taxon>
        <taxon>Poaceae</taxon>
        <taxon>BOP clade</taxon>
        <taxon>Oryzoideae</taxon>
        <taxon>Oryzeae</taxon>
        <taxon>Oryzinae</taxon>
        <taxon>Oryza</taxon>
    </lineage>
</organism>
<dbReference type="Proteomes" id="UP000008022">
    <property type="component" value="Unassembled WGS sequence"/>
</dbReference>
<sequence length="466" mass="50477">MVPKCCYIRKAVAAARGGATATVDLDLSALPGAADAFDKVARYCYGANFEISVRNAAALLCAAAFLDMHPTDGGLARRVEEFLAKVGLRTLPGAVAVLRSCEGLLPAAEEIGVVQRSADAIALRICNEVLFPTRSPPEWWTAELAALSPASFHKVITALRCRRAEPESVVAVLPSTDDAPLPAAFLCHLLHVAITIGASAKTCRDLELRVAAVLDQATAGDLLTVALDGAGERVQNVDAAVVTRINTVTNETYKDDPTILAWELINEPRCPSDPSGDTLQAWMEEMASYVKSIDPVHLLEIGIEGFYGPSIPELLPVNPDEYSGHAGIDFIRNHQAPGIDLASIHVYSDIWLPQSIKENHLQFVDKWMQQHIDDAANLLGMPIVVGEFGVSVKDGKFGNEFREDFMKTIYRIFLSSWKEGVIGGGCLLWQLFPEGAEHMDDGYAVIFAKSPSTLSLLANHLRCLEC</sequence>
<comment type="similarity">
    <text evidence="2">Belongs to the glycosyl hydrolase 5 (cellulase A) family.</text>
</comment>
<dbReference type="EC" id="3.2.1.78" evidence="3"/>
<protein>
    <recommendedName>
        <fullName evidence="3">mannan endo-1,4-beta-mannosidase</fullName>
        <ecNumber evidence="3">3.2.1.78</ecNumber>
    </recommendedName>
</protein>
<dbReference type="InterPro" id="IPR045053">
    <property type="entry name" value="MAN-like"/>
</dbReference>
<dbReference type="Gene3D" id="3.20.20.80">
    <property type="entry name" value="Glycosidases"/>
    <property type="match status" value="1"/>
</dbReference>
<dbReference type="PROSITE" id="PS00659">
    <property type="entry name" value="GLYCOSYL_HYDROL_F5"/>
    <property type="match status" value="1"/>
</dbReference>
<dbReference type="SUPFAM" id="SSF51445">
    <property type="entry name" value="(Trans)glycosidases"/>
    <property type="match status" value="1"/>
</dbReference>
<evidence type="ECO:0000256" key="3">
    <source>
        <dbReference type="ARBA" id="ARBA00012706"/>
    </source>
</evidence>
<accession>A0A0E0R3G2</accession>
<comment type="catalytic activity">
    <reaction evidence="1">
        <text>Random hydrolysis of (1-&gt;4)-beta-D-mannosidic linkages in mannans, galactomannans and glucomannans.</text>
        <dbReference type="EC" id="3.2.1.78"/>
    </reaction>
</comment>
<feature type="domain" description="Glycoside hydrolase family 5" evidence="6">
    <location>
        <begin position="240"/>
        <end position="429"/>
    </location>
</feature>
<evidence type="ECO:0000259" key="6">
    <source>
        <dbReference type="Pfam" id="PF26410"/>
    </source>
</evidence>
<reference evidence="8" key="1">
    <citation type="submission" date="2013-06" db="EMBL/GenBank/DDBJ databases">
        <authorList>
            <person name="Zhao Q."/>
        </authorList>
    </citation>
    <scope>NUCLEOTIDE SEQUENCE</scope>
    <source>
        <strain evidence="8">cv. W1943</strain>
    </source>
</reference>
<dbReference type="GO" id="GO:0016985">
    <property type="term" value="F:mannan endo-1,4-beta-mannosidase activity"/>
    <property type="evidence" value="ECO:0007669"/>
    <property type="project" value="UniProtKB-EC"/>
</dbReference>
<proteinExistence type="inferred from homology"/>
<dbReference type="GO" id="GO:0000272">
    <property type="term" value="P:polysaccharide catabolic process"/>
    <property type="evidence" value="ECO:0007669"/>
    <property type="project" value="InterPro"/>
</dbReference>
<evidence type="ECO:0000313" key="8">
    <source>
        <dbReference type="Proteomes" id="UP000008022"/>
    </source>
</evidence>
<dbReference type="AlphaFoldDB" id="A0A0E0R3G2"/>
<keyword evidence="8" id="KW-1185">Reference proteome</keyword>
<dbReference type="PANTHER" id="PTHR31451:SF46">
    <property type="entry name" value="MANNAN ENDO-1,4-BETA-MANNOSIDASE 8"/>
    <property type="match status" value="1"/>
</dbReference>
<dbReference type="Pfam" id="PF26410">
    <property type="entry name" value="GH5_mannosidase"/>
    <property type="match status" value="1"/>
</dbReference>
<keyword evidence="5" id="KW-0326">Glycosidase</keyword>
<name>A0A0E0R3G2_ORYRU</name>
<dbReference type="InterPro" id="IPR001547">
    <property type="entry name" value="Glyco_hydro_5"/>
</dbReference>
<dbReference type="InterPro" id="IPR017853">
    <property type="entry name" value="GH"/>
</dbReference>